<proteinExistence type="predicted"/>
<keyword evidence="1" id="KW-0812">Transmembrane</keyword>
<name>A0A518GVD1_9BACT</name>
<evidence type="ECO:0000313" key="3">
    <source>
        <dbReference type="Proteomes" id="UP000317835"/>
    </source>
</evidence>
<dbReference type="Proteomes" id="UP000317835">
    <property type="component" value="Chromosome"/>
</dbReference>
<gene>
    <name evidence="2" type="ORF">ElP_03810</name>
</gene>
<evidence type="ECO:0000256" key="1">
    <source>
        <dbReference type="SAM" id="Phobius"/>
    </source>
</evidence>
<accession>A0A518GVD1</accession>
<keyword evidence="1" id="KW-0472">Membrane</keyword>
<feature type="transmembrane region" description="Helical" evidence="1">
    <location>
        <begin position="12"/>
        <end position="31"/>
    </location>
</feature>
<dbReference type="EMBL" id="CP036426">
    <property type="protein sequence ID" value="QDV32547.1"/>
    <property type="molecule type" value="Genomic_DNA"/>
</dbReference>
<organism evidence="2 3">
    <name type="scientific">Tautonia plasticadhaerens</name>
    <dbReference type="NCBI Taxonomy" id="2527974"/>
    <lineage>
        <taxon>Bacteria</taxon>
        <taxon>Pseudomonadati</taxon>
        <taxon>Planctomycetota</taxon>
        <taxon>Planctomycetia</taxon>
        <taxon>Isosphaerales</taxon>
        <taxon>Isosphaeraceae</taxon>
        <taxon>Tautonia</taxon>
    </lineage>
</organism>
<dbReference type="RefSeq" id="WP_145266716.1">
    <property type="nucleotide sequence ID" value="NZ_CP036426.1"/>
</dbReference>
<keyword evidence="3" id="KW-1185">Reference proteome</keyword>
<evidence type="ECO:0000313" key="2">
    <source>
        <dbReference type="EMBL" id="QDV32547.1"/>
    </source>
</evidence>
<dbReference type="AlphaFoldDB" id="A0A518GVD1"/>
<sequence>MSRSDQLSRRAWLGGMAGIPLLGAGTLGVAARSGREPKTVAAVVTVYRPNSHADVLVGRILEGWRHEGGPGPDLRLGSLFIDQPEASDFGVELAARHGVPVVGTIEEAITLGTGSVAIDGVLCVGEHGDYPLNTKGQRLYPRRRFFEEVADAFRAHGRVVPVFNDKHLGPAWDDALFMYETARDRGIPLMAGSSLPVTYRKPDVSVPMGSDLKGALAIGYGPLEDYGYHAIEALQAFVERRRGGEVGVRWVECLEGEALWEAIDGHEVPADLIEAALRVTPSRPGADWRESGRRESALIRFEYEDGFRAGVLMLPGFATGFSVAFKAAGDSSPTACEIELRDEPHYPHFAFLLRAIERMIHSGAPTYPVERTLLTSGILDRMLTSRSRGGRRVETPELAIAYSPVEYPHAPDPPILVG</sequence>
<protein>
    <submittedName>
        <fullName evidence="2">Uncharacterized protein</fullName>
    </submittedName>
</protein>
<dbReference type="OrthoDB" id="1394308at2"/>
<dbReference type="InterPro" id="IPR006311">
    <property type="entry name" value="TAT_signal"/>
</dbReference>
<dbReference type="PROSITE" id="PS51318">
    <property type="entry name" value="TAT"/>
    <property type="match status" value="1"/>
</dbReference>
<reference evidence="2 3" key="1">
    <citation type="submission" date="2019-02" db="EMBL/GenBank/DDBJ databases">
        <title>Deep-cultivation of Planctomycetes and their phenomic and genomic characterization uncovers novel biology.</title>
        <authorList>
            <person name="Wiegand S."/>
            <person name="Jogler M."/>
            <person name="Boedeker C."/>
            <person name="Pinto D."/>
            <person name="Vollmers J."/>
            <person name="Rivas-Marin E."/>
            <person name="Kohn T."/>
            <person name="Peeters S.H."/>
            <person name="Heuer A."/>
            <person name="Rast P."/>
            <person name="Oberbeckmann S."/>
            <person name="Bunk B."/>
            <person name="Jeske O."/>
            <person name="Meyerdierks A."/>
            <person name="Storesund J.E."/>
            <person name="Kallscheuer N."/>
            <person name="Luecker S."/>
            <person name="Lage O.M."/>
            <person name="Pohl T."/>
            <person name="Merkel B.J."/>
            <person name="Hornburger P."/>
            <person name="Mueller R.-W."/>
            <person name="Bruemmer F."/>
            <person name="Labrenz M."/>
            <person name="Spormann A.M."/>
            <person name="Op den Camp H."/>
            <person name="Overmann J."/>
            <person name="Amann R."/>
            <person name="Jetten M.S.M."/>
            <person name="Mascher T."/>
            <person name="Medema M.H."/>
            <person name="Devos D.P."/>
            <person name="Kaster A.-K."/>
            <person name="Ovreas L."/>
            <person name="Rohde M."/>
            <person name="Galperin M.Y."/>
            <person name="Jogler C."/>
        </authorList>
    </citation>
    <scope>NUCLEOTIDE SEQUENCE [LARGE SCALE GENOMIC DNA]</scope>
    <source>
        <strain evidence="2 3">ElP</strain>
    </source>
</reference>
<keyword evidence="1" id="KW-1133">Transmembrane helix</keyword>
<dbReference type="KEGG" id="tpla:ElP_03810"/>